<feature type="compositionally biased region" description="Polar residues" evidence="1">
    <location>
        <begin position="568"/>
        <end position="577"/>
    </location>
</feature>
<gene>
    <name evidence="2" type="ORF">CYLTODRAFT_492474</name>
</gene>
<accession>A0A0D7B513</accession>
<proteinExistence type="predicted"/>
<feature type="compositionally biased region" description="Acidic residues" evidence="1">
    <location>
        <begin position="400"/>
        <end position="409"/>
    </location>
</feature>
<feature type="region of interest" description="Disordered" evidence="1">
    <location>
        <begin position="1"/>
        <end position="23"/>
    </location>
</feature>
<evidence type="ECO:0000256" key="1">
    <source>
        <dbReference type="SAM" id="MobiDB-lite"/>
    </source>
</evidence>
<feature type="compositionally biased region" description="Low complexity" evidence="1">
    <location>
        <begin position="597"/>
        <end position="608"/>
    </location>
</feature>
<feature type="compositionally biased region" description="Basic and acidic residues" evidence="1">
    <location>
        <begin position="452"/>
        <end position="465"/>
    </location>
</feature>
<feature type="compositionally biased region" description="Basic residues" evidence="1">
    <location>
        <begin position="1"/>
        <end position="18"/>
    </location>
</feature>
<dbReference type="STRING" id="1314674.A0A0D7B513"/>
<evidence type="ECO:0000313" key="3">
    <source>
        <dbReference type="Proteomes" id="UP000054007"/>
    </source>
</evidence>
<protein>
    <submittedName>
        <fullName evidence="2">Uncharacterized protein</fullName>
    </submittedName>
</protein>
<feature type="compositionally biased region" description="Acidic residues" evidence="1">
    <location>
        <begin position="519"/>
        <end position="529"/>
    </location>
</feature>
<feature type="compositionally biased region" description="Low complexity" evidence="1">
    <location>
        <begin position="537"/>
        <end position="567"/>
    </location>
</feature>
<feature type="region of interest" description="Disordered" evidence="1">
    <location>
        <begin position="384"/>
        <end position="608"/>
    </location>
</feature>
<sequence>MAKPTHKKKPKDQRKSRRGWAEGKREEVLTQYLSRFTQAISGSKPQSAADEVLRVVYARFFYHFPWDKPDDWEPETIDDFDPDVVMEPEILSEEMQEEKSRVMKEKKSAIQRWLRHRAAKVRQMASDLRADRLSDPYQALLAKLSGIVKPKKARQAYQEWQSSTRSSDPRTPEPGTEPKPNSHYIDKAARRRWKNEAGHSKAPHQIPGFFRQKIARELFNELPADVRDSYKKDAEDAAKKRRAEWDDLLSNQVLEDPIARDSALYNLNDFLTPILAGIESVTGCMAVMSVVGPMGSNGGDISAMIFAHNVNQEAVPKTLFEWMPRRVDAWRDHLKQYGYTYFSTTDMQNAKLPSGVKSVFEGDSPQHSTTNTDAMIIEMLSQDVGPMPDKDVLDKRLNSDNEDDDDVVMEDNLTHAKKAPAMPAAGASGSVTNSTTTTRKRLRSLSQTSSPGRDRPRTRQRRESPSRNATVSPPSASLSSPAKAQARPKPRPLRRVCTEGNDDGSPPPRRYARRSAIMSDEEGQEEPQAPEEPNGPPVSNNNRPSPSPASALAAHSTPTPAAPTAEPQDQQATSALSSGAEPQDHQDTSAPSSGAGPQDQQDSSAPSS</sequence>
<dbReference type="OrthoDB" id="3065655at2759"/>
<dbReference type="AlphaFoldDB" id="A0A0D7B513"/>
<reference evidence="2 3" key="1">
    <citation type="journal article" date="2015" name="Fungal Genet. Biol.">
        <title>Evolution of novel wood decay mechanisms in Agaricales revealed by the genome sequences of Fistulina hepatica and Cylindrobasidium torrendii.</title>
        <authorList>
            <person name="Floudas D."/>
            <person name="Held B.W."/>
            <person name="Riley R."/>
            <person name="Nagy L.G."/>
            <person name="Koehler G."/>
            <person name="Ransdell A.S."/>
            <person name="Younus H."/>
            <person name="Chow J."/>
            <person name="Chiniquy J."/>
            <person name="Lipzen A."/>
            <person name="Tritt A."/>
            <person name="Sun H."/>
            <person name="Haridas S."/>
            <person name="LaButti K."/>
            <person name="Ohm R.A."/>
            <person name="Kues U."/>
            <person name="Blanchette R.A."/>
            <person name="Grigoriev I.V."/>
            <person name="Minto R.E."/>
            <person name="Hibbett D.S."/>
        </authorList>
    </citation>
    <scope>NUCLEOTIDE SEQUENCE [LARGE SCALE GENOMIC DNA]</scope>
    <source>
        <strain evidence="2 3">FP15055 ss-10</strain>
    </source>
</reference>
<feature type="compositionally biased region" description="Low complexity" evidence="1">
    <location>
        <begin position="466"/>
        <end position="485"/>
    </location>
</feature>
<organism evidence="2 3">
    <name type="scientific">Cylindrobasidium torrendii FP15055 ss-10</name>
    <dbReference type="NCBI Taxonomy" id="1314674"/>
    <lineage>
        <taxon>Eukaryota</taxon>
        <taxon>Fungi</taxon>
        <taxon>Dikarya</taxon>
        <taxon>Basidiomycota</taxon>
        <taxon>Agaricomycotina</taxon>
        <taxon>Agaricomycetes</taxon>
        <taxon>Agaricomycetidae</taxon>
        <taxon>Agaricales</taxon>
        <taxon>Marasmiineae</taxon>
        <taxon>Physalacriaceae</taxon>
        <taxon>Cylindrobasidium</taxon>
    </lineage>
</organism>
<evidence type="ECO:0000313" key="2">
    <source>
        <dbReference type="EMBL" id="KIY65249.1"/>
    </source>
</evidence>
<dbReference type="Proteomes" id="UP000054007">
    <property type="component" value="Unassembled WGS sequence"/>
</dbReference>
<feature type="region of interest" description="Disordered" evidence="1">
    <location>
        <begin position="155"/>
        <end position="186"/>
    </location>
</feature>
<keyword evidence="3" id="KW-1185">Reference proteome</keyword>
<feature type="compositionally biased region" description="Low complexity" evidence="1">
    <location>
        <begin position="419"/>
        <end position="437"/>
    </location>
</feature>
<dbReference type="EMBL" id="KN880598">
    <property type="protein sequence ID" value="KIY65249.1"/>
    <property type="molecule type" value="Genomic_DNA"/>
</dbReference>
<name>A0A0D7B513_9AGAR</name>
<feature type="non-terminal residue" evidence="2">
    <location>
        <position position="608"/>
    </location>
</feature>
<feature type="compositionally biased region" description="Basic and acidic residues" evidence="1">
    <location>
        <begin position="388"/>
        <end position="399"/>
    </location>
</feature>